<dbReference type="SUPFAM" id="SSF52218">
    <property type="entry name" value="Flavoproteins"/>
    <property type="match status" value="1"/>
</dbReference>
<comment type="caution">
    <text evidence="4">The sequence shown here is derived from an EMBL/GenBank/DDBJ whole genome shotgun (WGS) entry which is preliminary data.</text>
</comment>
<name>A0A3S0K243_9PROT</name>
<keyword evidence="5" id="KW-1185">Reference proteome</keyword>
<evidence type="ECO:0000256" key="2">
    <source>
        <dbReference type="ARBA" id="ARBA00023002"/>
    </source>
</evidence>
<dbReference type="OrthoDB" id="9798454at2"/>
<accession>A0A3S0K243</accession>
<keyword evidence="2" id="KW-0560">Oxidoreductase</keyword>
<dbReference type="RefSeq" id="WP_126619109.1">
    <property type="nucleotide sequence ID" value="NZ_JBHUCY010000002.1"/>
</dbReference>
<evidence type="ECO:0000256" key="1">
    <source>
        <dbReference type="ARBA" id="ARBA00006252"/>
    </source>
</evidence>
<dbReference type="EMBL" id="RXMA01000026">
    <property type="protein sequence ID" value="RTR16257.1"/>
    <property type="molecule type" value="Genomic_DNA"/>
</dbReference>
<dbReference type="GO" id="GO:0005829">
    <property type="term" value="C:cytosol"/>
    <property type="evidence" value="ECO:0007669"/>
    <property type="project" value="TreeGrafter"/>
</dbReference>
<dbReference type="PANTHER" id="PTHR10204">
    <property type="entry name" value="NAD P H OXIDOREDUCTASE-RELATED"/>
    <property type="match status" value="1"/>
</dbReference>
<organism evidence="4 5">
    <name type="scientific">Azospirillum griseum</name>
    <dbReference type="NCBI Taxonomy" id="2496639"/>
    <lineage>
        <taxon>Bacteria</taxon>
        <taxon>Pseudomonadati</taxon>
        <taxon>Pseudomonadota</taxon>
        <taxon>Alphaproteobacteria</taxon>
        <taxon>Rhodospirillales</taxon>
        <taxon>Azospirillaceae</taxon>
        <taxon>Azospirillum</taxon>
    </lineage>
</organism>
<evidence type="ECO:0000313" key="5">
    <source>
        <dbReference type="Proteomes" id="UP000277007"/>
    </source>
</evidence>
<protein>
    <submittedName>
        <fullName evidence="4">Flavodoxin family protein</fullName>
    </submittedName>
</protein>
<gene>
    <name evidence="4" type="ORF">EJ903_20955</name>
</gene>
<dbReference type="Gene3D" id="3.40.50.360">
    <property type="match status" value="1"/>
</dbReference>
<evidence type="ECO:0000313" key="4">
    <source>
        <dbReference type="EMBL" id="RTR16257.1"/>
    </source>
</evidence>
<dbReference type="InterPro" id="IPR051545">
    <property type="entry name" value="NAD(P)H_dehydrogenase_qn"/>
</dbReference>
<evidence type="ECO:0000259" key="3">
    <source>
        <dbReference type="Pfam" id="PF02525"/>
    </source>
</evidence>
<reference evidence="4 5" key="1">
    <citation type="submission" date="2018-12" db="EMBL/GenBank/DDBJ databases">
        <authorList>
            <person name="Yang Y."/>
        </authorList>
    </citation>
    <scope>NUCLEOTIDE SEQUENCE [LARGE SCALE GENOMIC DNA]</scope>
    <source>
        <strain evidence="4 5">L-25-5w-1</strain>
    </source>
</reference>
<dbReference type="InterPro" id="IPR003680">
    <property type="entry name" value="Flavodoxin_fold"/>
</dbReference>
<dbReference type="PANTHER" id="PTHR10204:SF34">
    <property type="entry name" value="NAD(P)H DEHYDROGENASE [QUINONE] 1 ISOFORM 1"/>
    <property type="match status" value="1"/>
</dbReference>
<sequence>MRVHTILAHPLPDSFAAAVHRTAADRLRACGHEVATADLYAEGFAPALTPAERAGYFDAEYDSSAVAPLVERLRWAEALVLVYPHWWFDQPAILKGYFDRVWVPGVAFRHDRAGGRILPLLTGLRSVSVLTSFGSPWWLTELYMRNPARRILTKGVLTACAPQARLRYCALYDMDRATDTARARHLERVAALMARL</sequence>
<dbReference type="GO" id="GO:0003955">
    <property type="term" value="F:NAD(P)H dehydrogenase (quinone) activity"/>
    <property type="evidence" value="ECO:0007669"/>
    <property type="project" value="TreeGrafter"/>
</dbReference>
<comment type="similarity">
    <text evidence="1">Belongs to the NAD(P)H dehydrogenase (quinone) family.</text>
</comment>
<dbReference type="AlphaFoldDB" id="A0A3S0K243"/>
<feature type="domain" description="Flavodoxin-like fold" evidence="3">
    <location>
        <begin position="1"/>
        <end position="175"/>
    </location>
</feature>
<proteinExistence type="inferred from homology"/>
<dbReference type="InterPro" id="IPR029039">
    <property type="entry name" value="Flavoprotein-like_sf"/>
</dbReference>
<dbReference type="Pfam" id="PF02525">
    <property type="entry name" value="Flavodoxin_2"/>
    <property type="match status" value="1"/>
</dbReference>
<dbReference type="Proteomes" id="UP000277007">
    <property type="component" value="Unassembled WGS sequence"/>
</dbReference>